<dbReference type="EMBL" id="JACHGH010000002">
    <property type="protein sequence ID" value="MBB6452327.1"/>
    <property type="molecule type" value="Genomic_DNA"/>
</dbReference>
<keyword evidence="1 4" id="KW-0489">Methyltransferase</keyword>
<protein>
    <recommendedName>
        <fullName evidence="4">Uncharacterized methyltransferase HNQ94_000772</fullName>
        <ecNumber evidence="4">2.1.1.-</ecNumber>
    </recommendedName>
</protein>
<evidence type="ECO:0000259" key="5">
    <source>
        <dbReference type="Pfam" id="PF13649"/>
    </source>
</evidence>
<comment type="caution">
    <text evidence="6">The sequence shown here is derived from an EMBL/GenBank/DDBJ whole genome shotgun (WGS) entry which is preliminary data.</text>
</comment>
<gene>
    <name evidence="6" type="ORF">HNQ94_000772</name>
</gene>
<dbReference type="CDD" id="cd02440">
    <property type="entry name" value="AdoMet_MTases"/>
    <property type="match status" value="1"/>
</dbReference>
<accession>A0A841PTL4</accession>
<dbReference type="RefSeq" id="WP_174495003.1">
    <property type="nucleotide sequence ID" value="NZ_CADDWK010000002.1"/>
</dbReference>
<evidence type="ECO:0000256" key="1">
    <source>
        <dbReference type="ARBA" id="ARBA00022603"/>
    </source>
</evidence>
<feature type="binding site" evidence="4">
    <location>
        <position position="53"/>
    </location>
    <ligand>
        <name>S-adenosyl-L-methionine</name>
        <dbReference type="ChEBI" id="CHEBI:59789"/>
    </ligand>
</feature>
<keyword evidence="3 4" id="KW-0949">S-adenosyl-L-methionine</keyword>
<comment type="function">
    <text evidence="4">Could be a S-adenosyl-L-methionine-dependent methyltransferase.</text>
</comment>
<dbReference type="AlphaFoldDB" id="A0A841PTL4"/>
<dbReference type="InterPro" id="IPR029063">
    <property type="entry name" value="SAM-dependent_MTases_sf"/>
</dbReference>
<dbReference type="Pfam" id="PF13649">
    <property type="entry name" value="Methyltransf_25"/>
    <property type="match status" value="1"/>
</dbReference>
<evidence type="ECO:0000313" key="7">
    <source>
        <dbReference type="Proteomes" id="UP000581688"/>
    </source>
</evidence>
<evidence type="ECO:0000256" key="3">
    <source>
        <dbReference type="ARBA" id="ARBA00022691"/>
    </source>
</evidence>
<dbReference type="PANTHER" id="PTHR43861">
    <property type="entry name" value="TRANS-ACONITATE 2-METHYLTRANSFERASE-RELATED"/>
    <property type="match status" value="1"/>
</dbReference>
<dbReference type="GO" id="GO:0032259">
    <property type="term" value="P:methylation"/>
    <property type="evidence" value="ECO:0007669"/>
    <property type="project" value="UniProtKB-KW"/>
</dbReference>
<name>A0A841PTL4_9BACI</name>
<dbReference type="EC" id="2.1.1.-" evidence="4"/>
<dbReference type="Proteomes" id="UP000581688">
    <property type="component" value="Unassembled WGS sequence"/>
</dbReference>
<dbReference type="InterPro" id="IPR041698">
    <property type="entry name" value="Methyltransf_25"/>
</dbReference>
<organism evidence="6 7">
    <name type="scientific">Salirhabdus euzebyi</name>
    <dbReference type="NCBI Taxonomy" id="394506"/>
    <lineage>
        <taxon>Bacteria</taxon>
        <taxon>Bacillati</taxon>
        <taxon>Bacillota</taxon>
        <taxon>Bacilli</taxon>
        <taxon>Bacillales</taxon>
        <taxon>Bacillaceae</taxon>
        <taxon>Salirhabdus</taxon>
    </lineage>
</organism>
<sequence>MGREFIELFNEWSESYDATVSGHDIEYKAVFENYDEILKAVSTRVNGHIIEFGVGTGNLTNALLKNGNEVTGVEPSPAMREIAIEKVTNASIHDGDFLHFPTSEKKINGFVSSYAFHHLTDEEKKEAIKLYRELLPKDGKIVFADTIFLNNDAKSAMIKKAEDQHFLNLATDLKTEYYTTIPVLKEMLEEYGFAVTFTQMNDFVWIIDATKQ</sequence>
<comment type="similarity">
    <text evidence="4">Belongs to the methyltransferase superfamily. YrrT family.</text>
</comment>
<dbReference type="SUPFAM" id="SSF53335">
    <property type="entry name" value="S-adenosyl-L-methionine-dependent methyltransferases"/>
    <property type="match status" value="1"/>
</dbReference>
<dbReference type="HAMAP" id="MF_02100">
    <property type="entry name" value="Methyltr_YrrT"/>
    <property type="match status" value="1"/>
</dbReference>
<keyword evidence="7" id="KW-1185">Reference proteome</keyword>
<evidence type="ECO:0000256" key="4">
    <source>
        <dbReference type="HAMAP-Rule" id="MF_02100"/>
    </source>
</evidence>
<feature type="binding site" evidence="4">
    <location>
        <position position="96"/>
    </location>
    <ligand>
        <name>S-adenosyl-L-methionine</name>
        <dbReference type="ChEBI" id="CHEBI:59789"/>
    </ligand>
</feature>
<evidence type="ECO:0000313" key="6">
    <source>
        <dbReference type="EMBL" id="MBB6452327.1"/>
    </source>
</evidence>
<keyword evidence="2 4" id="KW-0808">Transferase</keyword>
<proteinExistence type="inferred from homology"/>
<dbReference type="Gene3D" id="3.40.50.150">
    <property type="entry name" value="Vaccinia Virus protein VP39"/>
    <property type="match status" value="1"/>
</dbReference>
<dbReference type="InterPro" id="IPR023553">
    <property type="entry name" value="Uncharacterised_MeTfrase_YrrT"/>
</dbReference>
<evidence type="ECO:0000256" key="2">
    <source>
        <dbReference type="ARBA" id="ARBA00022679"/>
    </source>
</evidence>
<dbReference type="GO" id="GO:0008757">
    <property type="term" value="F:S-adenosylmethionine-dependent methyltransferase activity"/>
    <property type="evidence" value="ECO:0007669"/>
    <property type="project" value="UniProtKB-UniRule"/>
</dbReference>
<feature type="binding site" evidence="4">
    <location>
        <position position="74"/>
    </location>
    <ligand>
        <name>S-adenosyl-L-methionine</name>
        <dbReference type="ChEBI" id="CHEBI:59789"/>
    </ligand>
</feature>
<reference evidence="6 7" key="1">
    <citation type="submission" date="2020-08" db="EMBL/GenBank/DDBJ databases">
        <title>Genomic Encyclopedia of Type Strains, Phase IV (KMG-IV): sequencing the most valuable type-strain genomes for metagenomic binning, comparative biology and taxonomic classification.</title>
        <authorList>
            <person name="Goeker M."/>
        </authorList>
    </citation>
    <scope>NUCLEOTIDE SEQUENCE [LARGE SCALE GENOMIC DNA]</scope>
    <source>
        <strain evidence="6 7">DSM 19612</strain>
    </source>
</reference>
<feature type="domain" description="Methyltransferase" evidence="5">
    <location>
        <begin position="49"/>
        <end position="139"/>
    </location>
</feature>